<reference evidence="1" key="1">
    <citation type="submission" date="2020-06" db="EMBL/GenBank/DDBJ databases">
        <title>Draft genome of Bugula neritina, a colonial animal packing powerful symbionts and potential medicines.</title>
        <authorList>
            <person name="Rayko M."/>
        </authorList>
    </citation>
    <scope>NUCLEOTIDE SEQUENCE [LARGE SCALE GENOMIC DNA]</scope>
    <source>
        <strain evidence="1">Kwan_BN1</strain>
    </source>
</reference>
<proteinExistence type="predicted"/>
<sequence length="121" mass="13808">MFKCFFTVTIEVNLDRSDLAAAQDETEAVPSTHSAADDDIVYPETPIVIRPIRPVFLPEYRIEEYMTRLDVDNLLVLKSNVWSSKRHPEYGSPMIRALVSSITNMPVTVISTPSFSRYRLN</sequence>
<dbReference type="EMBL" id="VXIV02001950">
    <property type="protein sequence ID" value="KAF6028446.1"/>
    <property type="molecule type" value="Genomic_DNA"/>
</dbReference>
<dbReference type="AlphaFoldDB" id="A0A7J7JSK8"/>
<accession>A0A7J7JSK8</accession>
<protein>
    <submittedName>
        <fullName evidence="1">Uncharacterized protein</fullName>
    </submittedName>
</protein>
<evidence type="ECO:0000313" key="1">
    <source>
        <dbReference type="EMBL" id="KAF6028446.1"/>
    </source>
</evidence>
<keyword evidence="2" id="KW-1185">Reference proteome</keyword>
<gene>
    <name evidence="1" type="ORF">EB796_013249</name>
</gene>
<evidence type="ECO:0000313" key="2">
    <source>
        <dbReference type="Proteomes" id="UP000593567"/>
    </source>
</evidence>
<name>A0A7J7JSK8_BUGNE</name>
<dbReference type="Proteomes" id="UP000593567">
    <property type="component" value="Unassembled WGS sequence"/>
</dbReference>
<organism evidence="1 2">
    <name type="scientific">Bugula neritina</name>
    <name type="common">Brown bryozoan</name>
    <name type="synonym">Sertularia neritina</name>
    <dbReference type="NCBI Taxonomy" id="10212"/>
    <lineage>
        <taxon>Eukaryota</taxon>
        <taxon>Metazoa</taxon>
        <taxon>Spiralia</taxon>
        <taxon>Lophotrochozoa</taxon>
        <taxon>Bryozoa</taxon>
        <taxon>Gymnolaemata</taxon>
        <taxon>Cheilostomatida</taxon>
        <taxon>Flustrina</taxon>
        <taxon>Buguloidea</taxon>
        <taxon>Bugulidae</taxon>
        <taxon>Bugula</taxon>
    </lineage>
</organism>
<comment type="caution">
    <text evidence="1">The sequence shown here is derived from an EMBL/GenBank/DDBJ whole genome shotgun (WGS) entry which is preliminary data.</text>
</comment>